<feature type="region of interest" description="Disordered" evidence="1">
    <location>
        <begin position="73"/>
        <end position="103"/>
    </location>
</feature>
<gene>
    <name evidence="2" type="ORF">CEPIT_LOCUS23455</name>
</gene>
<protein>
    <submittedName>
        <fullName evidence="2">Uncharacterized protein</fullName>
    </submittedName>
</protein>
<accession>A0AAV0EG85</accession>
<sequence>MLFTTVVSNFSLGFSRRQLLSYRGCNSMFWLCYWCFVSCPEKMFVVLYVTVRYSGLHSSREWINFDIVAPDETEPLDNPTDPNLPPLQSKKNKPSATAPLQGK</sequence>
<name>A0AAV0EG85_9ASTE</name>
<dbReference type="EMBL" id="CAMAPF010000919">
    <property type="protein sequence ID" value="CAH9121119.1"/>
    <property type="molecule type" value="Genomic_DNA"/>
</dbReference>
<comment type="caution">
    <text evidence="2">The sequence shown here is derived from an EMBL/GenBank/DDBJ whole genome shotgun (WGS) entry which is preliminary data.</text>
</comment>
<evidence type="ECO:0000313" key="3">
    <source>
        <dbReference type="Proteomes" id="UP001152523"/>
    </source>
</evidence>
<dbReference type="Proteomes" id="UP001152523">
    <property type="component" value="Unassembled WGS sequence"/>
</dbReference>
<dbReference type="AlphaFoldDB" id="A0AAV0EG85"/>
<reference evidence="2" key="1">
    <citation type="submission" date="2022-07" db="EMBL/GenBank/DDBJ databases">
        <authorList>
            <person name="Macas J."/>
            <person name="Novak P."/>
            <person name="Neumann P."/>
        </authorList>
    </citation>
    <scope>NUCLEOTIDE SEQUENCE</scope>
</reference>
<evidence type="ECO:0000313" key="2">
    <source>
        <dbReference type="EMBL" id="CAH9121119.1"/>
    </source>
</evidence>
<proteinExistence type="predicted"/>
<evidence type="ECO:0000256" key="1">
    <source>
        <dbReference type="SAM" id="MobiDB-lite"/>
    </source>
</evidence>
<keyword evidence="3" id="KW-1185">Reference proteome</keyword>
<organism evidence="2 3">
    <name type="scientific">Cuscuta epithymum</name>
    <dbReference type="NCBI Taxonomy" id="186058"/>
    <lineage>
        <taxon>Eukaryota</taxon>
        <taxon>Viridiplantae</taxon>
        <taxon>Streptophyta</taxon>
        <taxon>Embryophyta</taxon>
        <taxon>Tracheophyta</taxon>
        <taxon>Spermatophyta</taxon>
        <taxon>Magnoliopsida</taxon>
        <taxon>eudicotyledons</taxon>
        <taxon>Gunneridae</taxon>
        <taxon>Pentapetalae</taxon>
        <taxon>asterids</taxon>
        <taxon>lamiids</taxon>
        <taxon>Solanales</taxon>
        <taxon>Convolvulaceae</taxon>
        <taxon>Cuscuteae</taxon>
        <taxon>Cuscuta</taxon>
        <taxon>Cuscuta subgen. Cuscuta</taxon>
    </lineage>
</organism>